<dbReference type="Proteomes" id="UP000233365">
    <property type="component" value="Unassembled WGS sequence"/>
</dbReference>
<reference evidence="2 3" key="1">
    <citation type="submission" date="2017-11" db="EMBL/GenBank/DDBJ databases">
        <title>Biodiversity and function of Thalassospira species in the particle-attached aromatic-hydrocarbon-degrading consortia from the surface seawater of the China South Sea.</title>
        <authorList>
            <person name="Dong C."/>
            <person name="Liu R."/>
            <person name="Shao Z."/>
        </authorList>
    </citation>
    <scope>NUCLEOTIDE SEQUENCE [LARGE SCALE GENOMIC DNA]</scope>
    <source>
        <strain evidence="2 3">139Z-12</strain>
    </source>
</reference>
<dbReference type="GO" id="GO:0033218">
    <property type="term" value="F:amide binding"/>
    <property type="evidence" value="ECO:0007669"/>
    <property type="project" value="InterPro"/>
</dbReference>
<evidence type="ECO:0000313" key="1">
    <source>
        <dbReference type="EMBL" id="MBN8195364.1"/>
    </source>
</evidence>
<dbReference type="EMBL" id="JAEKJW010000001">
    <property type="protein sequence ID" value="MBN8195364.1"/>
    <property type="molecule type" value="Genomic_DNA"/>
</dbReference>
<evidence type="ECO:0000313" key="4">
    <source>
        <dbReference type="Proteomes" id="UP000664405"/>
    </source>
</evidence>
<reference evidence="1" key="2">
    <citation type="submission" date="2020-12" db="EMBL/GenBank/DDBJ databases">
        <title>Oil enriched cultivation method for isolating marine PHA-producing bacteria.</title>
        <authorList>
            <person name="Zheng W."/>
            <person name="Yu S."/>
            <person name="Huang Y."/>
        </authorList>
    </citation>
    <scope>NUCLEOTIDE SEQUENCE</scope>
    <source>
        <strain evidence="1">SY-2-3</strain>
    </source>
</reference>
<evidence type="ECO:0000313" key="2">
    <source>
        <dbReference type="EMBL" id="PKR49890.1"/>
    </source>
</evidence>
<dbReference type="PANTHER" id="PTHR47628:SF1">
    <property type="entry name" value="ALIPHATIC AMIDASE EXPRESSION-REGULATING PROTEIN"/>
    <property type="match status" value="1"/>
</dbReference>
<organism evidence="1 4">
    <name type="scientific">Thalassospira povalilytica</name>
    <dbReference type="NCBI Taxonomy" id="732237"/>
    <lineage>
        <taxon>Bacteria</taxon>
        <taxon>Pseudomonadati</taxon>
        <taxon>Pseudomonadota</taxon>
        <taxon>Alphaproteobacteria</taxon>
        <taxon>Rhodospirillales</taxon>
        <taxon>Thalassospiraceae</taxon>
        <taxon>Thalassospira</taxon>
    </lineage>
</organism>
<dbReference type="InterPro" id="IPR039570">
    <property type="entry name" value="AmiC_PBP1"/>
</dbReference>
<dbReference type="Gene3D" id="3.40.50.2300">
    <property type="match status" value="2"/>
</dbReference>
<comment type="caution">
    <text evidence="1">The sequence shown here is derived from an EMBL/GenBank/DDBJ whole genome shotgun (WGS) entry which is preliminary data.</text>
</comment>
<name>A0A8I1M5Q8_9PROT</name>
<gene>
    <name evidence="2" type="ORF">CU041_09130</name>
    <name evidence="1" type="ORF">JF547_02435</name>
</gene>
<dbReference type="SUPFAM" id="SSF53822">
    <property type="entry name" value="Periplasmic binding protein-like I"/>
    <property type="match status" value="1"/>
</dbReference>
<accession>A0A8I1M5Q8</accession>
<dbReference type="RefSeq" id="WP_101246602.1">
    <property type="nucleotide sequence ID" value="NZ_JAEKJW010000001.1"/>
</dbReference>
<sequence length="394" mass="43995">MGETHSNPVYRVGFLYSVTGPYRTIAQDLYDGARMALDEVNNDSAFAFRLVPEFRDPAGVPERYTEFCDSLIRRDGCKHIIGTITSLARKEVLPTVEKFDALLWYPCPYEGFECSENVIYTGANPNQHILPLFEHVVPKFGRRVYLTGSNYIWGWETNRIGRELIQACNGEVLGEKYLPIDSVDVDHIIEDIKAKKPDFILNNLIGNSSYALFRAYQKLGQEDPEFAAAKRPIVSCNLTECELGQLGEAGIGHLSTAIYFANQTDAENTEWLARFHEFAGADRIPSAFVAQGYATVKMLAQSIRRAGNDDVPAVRHHLMRKPVQTPFGMVQIDATNNHAALTPLIGEIGEAGWFKIVSRADHAVVPDPYLVHFDADDFRRKVGKPGAGNLRVVS</sequence>
<dbReference type="PANTHER" id="PTHR47628">
    <property type="match status" value="1"/>
</dbReference>
<dbReference type="CDD" id="cd06357">
    <property type="entry name" value="PBP1_AmiC"/>
    <property type="match status" value="1"/>
</dbReference>
<dbReference type="Proteomes" id="UP000664405">
    <property type="component" value="Unassembled WGS sequence"/>
</dbReference>
<dbReference type="AlphaFoldDB" id="A0A8I1M5Q8"/>
<dbReference type="EMBL" id="PGTS01000003">
    <property type="protein sequence ID" value="PKR49890.1"/>
    <property type="molecule type" value="Genomic_DNA"/>
</dbReference>
<evidence type="ECO:0000313" key="3">
    <source>
        <dbReference type="Proteomes" id="UP000233365"/>
    </source>
</evidence>
<keyword evidence="3" id="KW-1185">Reference proteome</keyword>
<protein>
    <submittedName>
        <fullName evidence="1">Transporter substrate-binding domain-containing protein</fullName>
    </submittedName>
</protein>
<proteinExistence type="predicted"/>
<dbReference type="Pfam" id="PF13433">
    <property type="entry name" value="Peripla_BP_5"/>
    <property type="match status" value="1"/>
</dbReference>
<dbReference type="InterPro" id="IPR028082">
    <property type="entry name" value="Peripla_BP_I"/>
</dbReference>